<gene>
    <name evidence="3" type="ORF">B9G79_13715</name>
</gene>
<dbReference type="PANTHER" id="PTHR28208:SF3">
    <property type="entry name" value="PHOSPHATIDATE PHOSPHATASE APP1"/>
    <property type="match status" value="1"/>
</dbReference>
<feature type="signal peptide" evidence="1">
    <location>
        <begin position="1"/>
        <end position="19"/>
    </location>
</feature>
<dbReference type="InterPro" id="IPR052935">
    <property type="entry name" value="Mg2+_PAP"/>
</dbReference>
<evidence type="ECO:0000259" key="2">
    <source>
        <dbReference type="Pfam" id="PF09949"/>
    </source>
</evidence>
<sequence length="262" mass="30066">MRKYIALLAGLMLSAFAEAKVLVVSDIDDTLKVSHVLSKKGAATSFADDDSRFVGMSEILQMLNLQHEDIEFHYVSLAPKLLMNEQHTDFLEENGFPITKLHMNSGIKQDPELKQKVIRKVLAETNPEVVIYFGDNGQFDAVVYDQMVKEFPHIPAVSYIREAYSRLDRSKFPTMEGQIGFVTSVEVAIDLISKGLLMKKAYGPIEQIVYKRIKKDDKDEKFGPMVFPWWQDCRDFKWQWDVRNPSVKLQKIQSVIAERCAQ</sequence>
<dbReference type="EMBL" id="CP020946">
    <property type="protein sequence ID" value="ASD64553.1"/>
    <property type="molecule type" value="Genomic_DNA"/>
</dbReference>
<dbReference type="Proteomes" id="UP000197003">
    <property type="component" value="Chromosome"/>
</dbReference>
<protein>
    <recommendedName>
        <fullName evidence="2">Phosphatidate phosphatase APP1 catalytic domain-containing protein</fullName>
    </recommendedName>
</protein>
<dbReference type="GO" id="GO:0008195">
    <property type="term" value="F:phosphatidate phosphatase activity"/>
    <property type="evidence" value="ECO:0007669"/>
    <property type="project" value="InterPro"/>
</dbReference>
<dbReference type="RefSeq" id="WP_088566017.1">
    <property type="nucleotide sequence ID" value="NZ_CP020946.1"/>
</dbReference>
<proteinExistence type="predicted"/>
<dbReference type="AlphaFoldDB" id="A0A1Z3NAP4"/>
<evidence type="ECO:0000256" key="1">
    <source>
        <dbReference type="SAM" id="SignalP"/>
    </source>
</evidence>
<dbReference type="OrthoDB" id="5290033at2"/>
<accession>A0A1Z3NAP4</accession>
<evidence type="ECO:0000313" key="4">
    <source>
        <dbReference type="Proteomes" id="UP000197003"/>
    </source>
</evidence>
<keyword evidence="1" id="KW-0732">Signal</keyword>
<dbReference type="InterPro" id="IPR019236">
    <property type="entry name" value="APP1_cat"/>
</dbReference>
<feature type="domain" description="Phosphatidate phosphatase APP1 catalytic" evidence="2">
    <location>
        <begin position="22"/>
        <end position="162"/>
    </location>
</feature>
<dbReference type="Gene3D" id="3.40.50.1000">
    <property type="entry name" value="HAD superfamily/HAD-like"/>
    <property type="match status" value="1"/>
</dbReference>
<dbReference type="PANTHER" id="PTHR28208">
    <property type="entry name" value="PHOSPHATIDATE PHOSPHATASE APP1"/>
    <property type="match status" value="1"/>
</dbReference>
<dbReference type="Pfam" id="PF09949">
    <property type="entry name" value="APP1_cat"/>
    <property type="match status" value="1"/>
</dbReference>
<organism evidence="3 4">
    <name type="scientific">Bdellovibrio bacteriovorus</name>
    <dbReference type="NCBI Taxonomy" id="959"/>
    <lineage>
        <taxon>Bacteria</taxon>
        <taxon>Pseudomonadati</taxon>
        <taxon>Bdellovibrionota</taxon>
        <taxon>Bdellovibrionia</taxon>
        <taxon>Bdellovibrionales</taxon>
        <taxon>Pseudobdellovibrionaceae</taxon>
        <taxon>Bdellovibrio</taxon>
    </lineage>
</organism>
<evidence type="ECO:0000313" key="3">
    <source>
        <dbReference type="EMBL" id="ASD64553.1"/>
    </source>
</evidence>
<reference evidence="3 4" key="1">
    <citation type="submission" date="2017-04" db="EMBL/GenBank/DDBJ databases">
        <title>Whole genome sequence of Bdellovibrio bacteriovorus strain SSB218315.</title>
        <authorList>
            <person name="Oyedara O."/>
            <person name="Rodriguez-Perez M.A."/>
        </authorList>
    </citation>
    <scope>NUCLEOTIDE SEQUENCE [LARGE SCALE GENOMIC DNA]</scope>
    <source>
        <strain evidence="3 4">SSB218315</strain>
    </source>
</reference>
<dbReference type="InterPro" id="IPR023214">
    <property type="entry name" value="HAD_sf"/>
</dbReference>
<name>A0A1Z3NAP4_BDEBC</name>
<feature type="chain" id="PRO_5013142590" description="Phosphatidate phosphatase APP1 catalytic domain-containing protein" evidence="1">
    <location>
        <begin position="20"/>
        <end position="262"/>
    </location>
</feature>